<sequence>MLRVTDPAQFRYRVAYAARCLMHGRTHTRTFDTCFEMGDGAEVVAALMHRAARNPRLLHAIHQWLTPDGLRQWQDTAAAFPSLALRDLEATARQKHWTWVDRQARPCSCAWCQRRSPTAWEVSPS</sequence>
<dbReference type="RefSeq" id="WP_176213291.1">
    <property type="nucleotide sequence ID" value="NZ_FWWY01000002.1"/>
</dbReference>
<proteinExistence type="predicted"/>
<protein>
    <submittedName>
        <fullName evidence="1">Uncharacterized protein</fullName>
    </submittedName>
</protein>
<dbReference type="Proteomes" id="UP000192660">
    <property type="component" value="Unassembled WGS sequence"/>
</dbReference>
<keyword evidence="2" id="KW-1185">Reference proteome</keyword>
<reference evidence="2" key="1">
    <citation type="submission" date="2017-04" db="EMBL/GenBank/DDBJ databases">
        <authorList>
            <person name="Varghese N."/>
            <person name="Submissions S."/>
        </authorList>
    </citation>
    <scope>NUCLEOTIDE SEQUENCE [LARGE SCALE GENOMIC DNA]</scope>
    <source>
        <strain evidence="2">DSM 9293</strain>
    </source>
</reference>
<accession>A0A1W1WQ03</accession>
<gene>
    <name evidence="1" type="ORF">SAMN00768000_3643</name>
</gene>
<dbReference type="AlphaFoldDB" id="A0A1W1WQ03"/>
<dbReference type="EMBL" id="FWWY01000002">
    <property type="protein sequence ID" value="SMC08090.1"/>
    <property type="molecule type" value="Genomic_DNA"/>
</dbReference>
<name>A0A1W1WQ03_SULTA</name>
<organism evidence="1 2">
    <name type="scientific">Sulfobacillus thermosulfidooxidans (strain DSM 9293 / VKM B-1269 / AT-1)</name>
    <dbReference type="NCBI Taxonomy" id="929705"/>
    <lineage>
        <taxon>Bacteria</taxon>
        <taxon>Bacillati</taxon>
        <taxon>Bacillota</taxon>
        <taxon>Clostridia</taxon>
        <taxon>Eubacteriales</taxon>
        <taxon>Clostridiales Family XVII. Incertae Sedis</taxon>
        <taxon>Sulfobacillus</taxon>
    </lineage>
</organism>
<evidence type="ECO:0000313" key="2">
    <source>
        <dbReference type="Proteomes" id="UP000192660"/>
    </source>
</evidence>
<evidence type="ECO:0000313" key="1">
    <source>
        <dbReference type="EMBL" id="SMC08090.1"/>
    </source>
</evidence>